<dbReference type="GO" id="GO:0016491">
    <property type="term" value="F:oxidoreductase activity"/>
    <property type="evidence" value="ECO:0007669"/>
    <property type="project" value="UniProtKB-KW"/>
</dbReference>
<protein>
    <submittedName>
        <fullName evidence="1">Tryptophan halogenase family protein</fullName>
        <ecNumber evidence="1">1.14.19.-</ecNumber>
    </submittedName>
</protein>
<sequence length="505" mass="56626">MSAPPIRQVVIVGGGTAGWMAAAALSRLIGNGVTQITLVESEEIGIVGVGEATIPPIRQFNEVLGIDEREFLKATQGSYKLGIEFVDWTRPGHRYIHPFGPFGADMNAVKFHQYWLKLRRLGRAADFAEYNLCAVAAYQNRFGGISPQFRNPVTQLHWAYHFDASLYARFLRRYSEARGVKRQEGKITKVHQRSEDGFIESVELESGQRVEGELFIDCSGFRGLLIEQTLKAGYEDWTHWLPCDRAVAVPCAHGDGAFTPYTRSTAREAGWQWRIPLQHRIGNGYVYSSQFISDDEAAAKLMANLDGEALADPRPLRFVTGRRKKAWVKNVVALGLASGFLEPLESTSIHLIQSGISRLLALFPDSGFSNVEIDEYNRLTDQQIGFIRDFIILHYHANEREGVPLWDACRHMDVPETLARKLALFRSKGRLFRYEDELFAEASWYAVLLGQNVMPDGYDPLVDAAPVDNIARALDEIRAMVRDAAGSMPLHADFINQHCRAPEAA</sequence>
<dbReference type="InterPro" id="IPR036188">
    <property type="entry name" value="FAD/NAD-bd_sf"/>
</dbReference>
<evidence type="ECO:0000313" key="1">
    <source>
        <dbReference type="EMBL" id="MFC4723786.1"/>
    </source>
</evidence>
<keyword evidence="1" id="KW-0560">Oxidoreductase</keyword>
<dbReference type="RefSeq" id="WP_371394462.1">
    <property type="nucleotide sequence ID" value="NZ_CP163421.1"/>
</dbReference>
<proteinExistence type="predicted"/>
<dbReference type="PANTHER" id="PTHR43747">
    <property type="entry name" value="FAD-BINDING PROTEIN"/>
    <property type="match status" value="1"/>
</dbReference>
<dbReference type="EMBL" id="JBHSGQ010000001">
    <property type="protein sequence ID" value="MFC4723786.1"/>
    <property type="molecule type" value="Genomic_DNA"/>
</dbReference>
<organism evidence="1 2">
    <name type="scientific">Glycocaulis abyssi</name>
    <dbReference type="NCBI Taxonomy" id="1433403"/>
    <lineage>
        <taxon>Bacteria</taxon>
        <taxon>Pseudomonadati</taxon>
        <taxon>Pseudomonadota</taxon>
        <taxon>Alphaproteobacteria</taxon>
        <taxon>Maricaulales</taxon>
        <taxon>Maricaulaceae</taxon>
        <taxon>Glycocaulis</taxon>
    </lineage>
</organism>
<name>A0ABV9N7E9_9PROT</name>
<keyword evidence="2" id="KW-1185">Reference proteome</keyword>
<dbReference type="Proteomes" id="UP001596024">
    <property type="component" value="Unassembled WGS sequence"/>
</dbReference>
<reference evidence="2" key="1">
    <citation type="journal article" date="2019" name="Int. J. Syst. Evol. Microbiol.">
        <title>The Global Catalogue of Microorganisms (GCM) 10K type strain sequencing project: providing services to taxonomists for standard genome sequencing and annotation.</title>
        <authorList>
            <consortium name="The Broad Institute Genomics Platform"/>
            <consortium name="The Broad Institute Genome Sequencing Center for Infectious Disease"/>
            <person name="Wu L."/>
            <person name="Ma J."/>
        </authorList>
    </citation>
    <scope>NUCLEOTIDE SEQUENCE [LARGE SCALE GENOMIC DNA]</scope>
    <source>
        <strain evidence="2">CCUG 62981</strain>
    </source>
</reference>
<dbReference type="InterPro" id="IPR006905">
    <property type="entry name" value="Flavin_halogenase"/>
</dbReference>
<dbReference type="InterPro" id="IPR033856">
    <property type="entry name" value="Trp_halogen"/>
</dbReference>
<dbReference type="InterPro" id="IPR050816">
    <property type="entry name" value="Flavin-dep_Halogenase_NPB"/>
</dbReference>
<dbReference type="Gene3D" id="3.50.50.60">
    <property type="entry name" value="FAD/NAD(P)-binding domain"/>
    <property type="match status" value="1"/>
</dbReference>
<comment type="caution">
    <text evidence="1">The sequence shown here is derived from an EMBL/GenBank/DDBJ whole genome shotgun (WGS) entry which is preliminary data.</text>
</comment>
<dbReference type="Pfam" id="PF04820">
    <property type="entry name" value="Trp_halogenase"/>
    <property type="match status" value="1"/>
</dbReference>
<accession>A0ABV9N7E9</accession>
<dbReference type="PANTHER" id="PTHR43747:SF4">
    <property type="entry name" value="FLAVIN-DEPENDENT TRYPTOPHAN HALOGENASE"/>
    <property type="match status" value="1"/>
</dbReference>
<evidence type="ECO:0000313" key="2">
    <source>
        <dbReference type="Proteomes" id="UP001596024"/>
    </source>
</evidence>
<gene>
    <name evidence="1" type="ORF">ACFPB0_00640</name>
</gene>
<dbReference type="SUPFAM" id="SSF51905">
    <property type="entry name" value="FAD/NAD(P)-binding domain"/>
    <property type="match status" value="1"/>
</dbReference>
<dbReference type="EC" id="1.14.19.-" evidence="1"/>
<dbReference type="PIRSF" id="PIRSF011396">
    <property type="entry name" value="Trp_halogenase"/>
    <property type="match status" value="1"/>
</dbReference>